<dbReference type="AlphaFoldDB" id="J1JXM8"/>
<feature type="domain" description="Stealth protein CR2 conserved region 2" evidence="1">
    <location>
        <begin position="40"/>
        <end position="150"/>
    </location>
</feature>
<dbReference type="STRING" id="1094558.ME5_01936"/>
<dbReference type="PANTHER" id="PTHR47452:SF2">
    <property type="entry name" value="GLYCOSYLTRANSFERASE"/>
    <property type="match status" value="1"/>
</dbReference>
<dbReference type="InterPro" id="IPR053362">
    <property type="entry name" value="RPS_phosphotransferase_WefF"/>
</dbReference>
<dbReference type="PANTHER" id="PTHR47452">
    <property type="entry name" value="PUTATIVE-RELATED"/>
    <property type="match status" value="1"/>
</dbReference>
<evidence type="ECO:0000313" key="4">
    <source>
        <dbReference type="Proteomes" id="UP000008952"/>
    </source>
</evidence>
<dbReference type="InterPro" id="IPR021520">
    <property type="entry name" value="Stealth_CR2"/>
</dbReference>
<keyword evidence="4" id="KW-1185">Reference proteome</keyword>
<comment type="caution">
    <text evidence="3">The sequence shown here is derived from an EMBL/GenBank/DDBJ whole genome shotgun (WGS) entry which is preliminary data.</text>
</comment>
<dbReference type="PATRIC" id="fig|1094558.3.peg.2077"/>
<evidence type="ECO:0000259" key="1">
    <source>
        <dbReference type="Pfam" id="PF11380"/>
    </source>
</evidence>
<proteinExistence type="predicted"/>
<dbReference type="RefSeq" id="WP_008040681.1">
    <property type="nucleotide sequence ID" value="NZ_JH725147.1"/>
</dbReference>
<gene>
    <name evidence="3" type="ORF">ME5_01936</name>
</gene>
<accession>J1JXM8</accession>
<dbReference type="Pfam" id="PF17101">
    <property type="entry name" value="Stealth_CR1"/>
    <property type="match status" value="1"/>
</dbReference>
<dbReference type="Pfam" id="PF11380">
    <property type="entry name" value="Stealth_CR2"/>
    <property type="match status" value="1"/>
</dbReference>
<dbReference type="EMBL" id="AIMB01000008">
    <property type="protein sequence ID" value="EJF89385.1"/>
    <property type="molecule type" value="Genomic_DNA"/>
</dbReference>
<evidence type="ECO:0000313" key="3">
    <source>
        <dbReference type="EMBL" id="EJF89385.1"/>
    </source>
</evidence>
<protein>
    <recommendedName>
        <fullName evidence="5">Stealth protein CR2 conserved region 2 domain-containing protein</fullName>
    </recommendedName>
</protein>
<dbReference type="Proteomes" id="UP000008952">
    <property type="component" value="Unassembled WGS sequence"/>
</dbReference>
<organism evidence="3 4">
    <name type="scientific">Bartonella tamiae Th239</name>
    <dbReference type="NCBI Taxonomy" id="1094558"/>
    <lineage>
        <taxon>Bacteria</taxon>
        <taxon>Pseudomonadati</taxon>
        <taxon>Pseudomonadota</taxon>
        <taxon>Alphaproteobacteria</taxon>
        <taxon>Hyphomicrobiales</taxon>
        <taxon>Bartonellaceae</taxon>
        <taxon>Bartonella</taxon>
    </lineage>
</organism>
<dbReference type="HOGENOM" id="CLU_043224_1_0_5"/>
<name>J1JXM8_9HYPH</name>
<evidence type="ECO:0000259" key="2">
    <source>
        <dbReference type="Pfam" id="PF17101"/>
    </source>
</evidence>
<dbReference type="GO" id="GO:0016772">
    <property type="term" value="F:transferase activity, transferring phosphorus-containing groups"/>
    <property type="evidence" value="ECO:0007669"/>
    <property type="project" value="InterPro"/>
</dbReference>
<sequence>MDIDYVITWVDGGDPNHIAARQHYKALGKKTHYESFSSERYIDNGEIYYHLASLLKYAPFIRRVFLVTDHQISLYLEDFFNDKLCDRSFIQVISHDEVFDGLPVIRPSFNARAIESTLWRIKDLSEYFIYANDDFFLNASIEKEIFFDHARPVLSGKWQKSETKRFKYRCKKFMEHISPYRYVRPNHALSQSKEAFLAGVEGDYFNVHHMPHPLRRSLLKKYFDDHPDLLNKQVSYRYRDIEQFNLVALANNLEILNDHAKIEKIHDFAYVDYVKPKQIDTALNMIKNDCATFGCIQGFECFEVDTRKKIHRILIEKFRKQLPQSVISMVESKLNL</sequence>
<dbReference type="eggNOG" id="COG3868">
    <property type="taxonomic scope" value="Bacteria"/>
</dbReference>
<reference evidence="3 4" key="1">
    <citation type="submission" date="2012-03" db="EMBL/GenBank/DDBJ databases">
        <title>The Genome Sequence of Bartonella tamiae Th239.</title>
        <authorList>
            <consortium name="The Broad Institute Genome Sequencing Platform"/>
            <consortium name="The Broad Institute Genome Sequencing Center for Infectious Disease"/>
            <person name="Feldgarden M."/>
            <person name="Kirby J."/>
            <person name="Kosoy M."/>
            <person name="Birtles R."/>
            <person name="Probert W.S."/>
            <person name="Chiaraviglio L."/>
            <person name="Young S.K."/>
            <person name="Zeng Q."/>
            <person name="Gargeya S."/>
            <person name="Fitzgerald M."/>
            <person name="Haas B."/>
            <person name="Abouelleil A."/>
            <person name="Alvarado L."/>
            <person name="Arachchi H.M."/>
            <person name="Berlin A."/>
            <person name="Chapman S.B."/>
            <person name="Gearin G."/>
            <person name="Goldberg J."/>
            <person name="Griggs A."/>
            <person name="Gujja S."/>
            <person name="Hansen M."/>
            <person name="Heiman D."/>
            <person name="Howarth C."/>
            <person name="Larimer J."/>
            <person name="Lui A."/>
            <person name="MacDonald P.J.P."/>
            <person name="McCowen C."/>
            <person name="Montmayeur A."/>
            <person name="Murphy C."/>
            <person name="Neiman D."/>
            <person name="Pearson M."/>
            <person name="Priest M."/>
            <person name="Roberts A."/>
            <person name="Saif S."/>
            <person name="Shea T."/>
            <person name="Sisk P."/>
            <person name="Stolte C."/>
            <person name="Sykes S."/>
            <person name="Wortman J."/>
            <person name="Nusbaum C."/>
            <person name="Birren B."/>
        </authorList>
    </citation>
    <scope>NUCLEOTIDE SEQUENCE [LARGE SCALE GENOMIC DNA]</scope>
    <source>
        <strain evidence="3 4">Th239</strain>
    </source>
</reference>
<dbReference type="OrthoDB" id="9776077at2"/>
<dbReference type="InterPro" id="IPR031358">
    <property type="entry name" value="Stealth_CR1"/>
</dbReference>
<feature type="domain" description="Stealth protein CR1 conserved region 1" evidence="2">
    <location>
        <begin position="1"/>
        <end position="25"/>
    </location>
</feature>
<evidence type="ECO:0008006" key="5">
    <source>
        <dbReference type="Google" id="ProtNLM"/>
    </source>
</evidence>